<comment type="catalytic activity">
    <reaction evidence="4">
        <text>S-methyl-5'-thioadenosine + phosphate = 5-(methylsulfanyl)-alpha-D-ribose 1-phosphate + adenine</text>
        <dbReference type="Rhea" id="RHEA:11852"/>
        <dbReference type="ChEBI" id="CHEBI:16708"/>
        <dbReference type="ChEBI" id="CHEBI:17509"/>
        <dbReference type="ChEBI" id="CHEBI:43474"/>
        <dbReference type="ChEBI" id="CHEBI:58533"/>
        <dbReference type="EC" id="2.4.2.28"/>
    </reaction>
</comment>
<feature type="compositionally biased region" description="Polar residues" evidence="5">
    <location>
        <begin position="489"/>
        <end position="510"/>
    </location>
</feature>
<comment type="subcellular location">
    <subcellularLocation>
        <location evidence="4">Cytoplasm</location>
    </subcellularLocation>
    <subcellularLocation>
        <location evidence="4">Nucleus</location>
    </subcellularLocation>
</comment>
<feature type="compositionally biased region" description="Acidic residues" evidence="5">
    <location>
        <begin position="440"/>
        <end position="455"/>
    </location>
</feature>
<dbReference type="CDD" id="cd09010">
    <property type="entry name" value="MTAP_SsMTAPII_like_MTIP"/>
    <property type="match status" value="1"/>
</dbReference>
<sequence length="1337" mass="145400">MPLGTHFHSSLFIGTIQGIAPRESTPSPSFRERQRAAKAHSMPNVPSVAQALATQNSQAIYPPGQQPSPTISNSSQQSRRTPPPTSRISPVASKMSVSTHARERSPERLNSPPPLVHSHSQPIIPHLIPLPPGGPHHSQSQPNVLAQVAQNPHHPRPINRVPPPQFLTQYQGADEKWQMTEELMAEIERADLQQAQGQFSHPAGTSGVAYAGGAASSGLSLLLQHSMNPAAKDPAVERVRAGGRSSPKEQDNGSAQAAKRQVREKEAQNARESPKTRDRSQTVSSISSLENHSVANRTPEYRGSPQYQTPMASPGERTAAYTQYVSEGYQSGNAQGPTPPALRKPALGSAAAEAAATRSTPPATSKLAASSHTPPLQAMATRPPDRSLPVQEEPEEDVGHYVDHDPEYEDRHSPIPTSEVYPEAVRYEARREHKRAASNSDDDEDDMTLNEEVDDEHLQQGKNSEESETGSGYTPRSPSVNLPDRTMQYVASNGQYSQPNGQYAQVNGDYQKTVRAKHRSGSTDQLGMRSFDPTLFEHTVNSLRSSDQSPSASTQRPSAPQQQSTTQPQQLADLSRQQAETARQYAAGRAGEQRMVYPPFQPPLPLPPPDELQSVLEDPTSSYIRSYLQTPGSRPNAPIPPTPHSQTAAPSPLISAIQSEIETRPIGSPYPYPFTHIRRTAIAAAQQAPSSSFDINSPEFIREQIQRQLQVYAMNNGLPQPQTDSTFSPPATPFPAPGYYPYPFLPMMGMQGTGGHGGAAGSTMSIRSSPSHEPVQLPPPPAMRGRGLRKRETAVNNLRPVQGGARTVRRVKPPPRVESTQPRETSPEPSSGSGEETAGEERFVDQYVAEANAQASWVNGNGHGNVNGNGNGVTQQVDDDDGEWVDEEEEGEEEDLLELEYHPTYVNNTQKRRRRWDTRWDALSQAFQALDRETDATLILLAAPSHSTKLHALTSRSIRRDAGLLNSPKLATIRGSFNYLAAQRRNARSLRPSLVERLQLSAASTSSADGSPGAGGLREEELRRALEVALGSLVFVGVIGGSGLYHLDNLTFVKHVNPETPWGYPSSPITICALPSGTQVAFLARHGIGHSIAPSTVPARANIAALKSLGVRAVLAFSAVGSLREEVAPGDFVLPMQIIDRTKGVRPASFFEGTSIVAHAAFGDPFANRLVRWLESRVRRVLDEEAVKAEAGKGPKLHTDKCIVCMEGPQFSTRAESQMYRAWGADVINMSVLPEAKLAREAELSYALIATATDYDSWRPHEASVTAAEVFKILQENARVSRQVAATILEELHAAAVDGDLFSEEVGSMQYSIMPRSGQQKEEDKKKLAYILPAYFS</sequence>
<dbReference type="Pfam" id="PF01048">
    <property type="entry name" value="PNP_UDP_1"/>
    <property type="match status" value="1"/>
</dbReference>
<dbReference type="HOGENOM" id="CLU_004143_0_0_1"/>
<feature type="compositionally biased region" description="Low complexity" evidence="5">
    <location>
        <begin position="548"/>
        <end position="570"/>
    </location>
</feature>
<dbReference type="InterPro" id="IPR018099">
    <property type="entry name" value="Purine_phosphorylase-2_CS"/>
</dbReference>
<feature type="region of interest" description="Disordered" evidence="5">
    <location>
        <begin position="18"/>
        <end position="141"/>
    </location>
</feature>
<feature type="binding site" evidence="4">
    <location>
        <position position="1231"/>
    </location>
    <ligand>
        <name>phosphate</name>
        <dbReference type="ChEBI" id="CHEBI:43474"/>
    </ligand>
</feature>
<dbReference type="GeneID" id="24100641"/>
<reference evidence="7 8" key="1">
    <citation type="journal article" date="2012" name="Appl. Environ. Microbiol.">
        <title>Short-read sequencing for genomic analysis of the brown rot fungus Fibroporia radiculosa.</title>
        <authorList>
            <person name="Tang J.D."/>
            <person name="Perkins A.D."/>
            <person name="Sonstegard T.S."/>
            <person name="Schroeder S.G."/>
            <person name="Burgess S.C."/>
            <person name="Diehl S.V."/>
        </authorList>
    </citation>
    <scope>NUCLEOTIDE SEQUENCE [LARGE SCALE GENOMIC DNA]</scope>
    <source>
        <strain evidence="7 8">TFFH 294</strain>
    </source>
</reference>
<feature type="region of interest" description="Disordered" evidence="5">
    <location>
        <begin position="753"/>
        <end position="839"/>
    </location>
</feature>
<dbReference type="OrthoDB" id="431409at2759"/>
<dbReference type="GO" id="GO:0005829">
    <property type="term" value="C:cytosol"/>
    <property type="evidence" value="ECO:0007669"/>
    <property type="project" value="TreeGrafter"/>
</dbReference>
<evidence type="ECO:0000313" key="8">
    <source>
        <dbReference type="Proteomes" id="UP000006352"/>
    </source>
</evidence>
<evidence type="ECO:0000259" key="6">
    <source>
        <dbReference type="Pfam" id="PF01048"/>
    </source>
</evidence>
<feature type="compositionally biased region" description="Basic and acidic residues" evidence="5">
    <location>
        <begin position="237"/>
        <end position="251"/>
    </location>
</feature>
<feature type="binding site" evidence="4">
    <location>
        <begin position="1118"/>
        <end position="1119"/>
    </location>
    <ligand>
        <name>phosphate</name>
        <dbReference type="ChEBI" id="CHEBI:43474"/>
    </ligand>
</feature>
<evidence type="ECO:0000256" key="2">
    <source>
        <dbReference type="ARBA" id="ARBA00022679"/>
    </source>
</evidence>
<comment type="subunit">
    <text evidence="4">Homotrimer.</text>
</comment>
<dbReference type="InterPro" id="IPR010044">
    <property type="entry name" value="MTAP"/>
</dbReference>
<feature type="binding site" evidence="4">
    <location>
        <begin position="1254"/>
        <end position="1256"/>
    </location>
    <ligand>
        <name>substrate</name>
    </ligand>
</feature>
<feature type="compositionally biased region" description="Polar residues" evidence="5">
    <location>
        <begin position="469"/>
        <end position="480"/>
    </location>
</feature>
<proteinExistence type="inferred from homology"/>
<feature type="binding site" evidence="4">
    <location>
        <position position="1230"/>
    </location>
    <ligand>
        <name>substrate</name>
    </ligand>
</feature>
<evidence type="ECO:0000256" key="5">
    <source>
        <dbReference type="SAM" id="MobiDB-lite"/>
    </source>
</evidence>
<feature type="site" description="Important for substrate specificity" evidence="4">
    <location>
        <position position="1267"/>
    </location>
</feature>
<keyword evidence="3 4" id="KW-0660">Purine salvage</keyword>
<dbReference type="GO" id="GO:0019509">
    <property type="term" value="P:L-methionine salvage from methylthioadenosine"/>
    <property type="evidence" value="ECO:0007669"/>
    <property type="project" value="UniProtKB-UniRule"/>
</dbReference>
<keyword evidence="2 4" id="KW-0808">Transferase</keyword>
<dbReference type="UniPathway" id="UPA00904">
    <property type="reaction ID" value="UER00873"/>
</dbReference>
<protein>
    <recommendedName>
        <fullName evidence="4">S-methyl-5'-thioadenosine phosphorylase</fullName>
        <ecNumber evidence="4">2.4.2.28</ecNumber>
    </recommendedName>
    <alternativeName>
        <fullName evidence="4">5'-methylthioadenosine phosphorylase</fullName>
        <shortName evidence="4">MTA phosphorylase</shortName>
        <shortName evidence="4">MTAP</shortName>
        <shortName evidence="4">MTAPase</shortName>
    </alternativeName>
</protein>
<feature type="compositionally biased region" description="Polar residues" evidence="5">
    <location>
        <begin position="320"/>
        <end position="336"/>
    </location>
</feature>
<feature type="compositionally biased region" description="Polar residues" evidence="5">
    <location>
        <begin position="281"/>
        <end position="296"/>
    </location>
</feature>
<feature type="compositionally biased region" description="Basic and acidic residues" evidence="5">
    <location>
        <begin position="456"/>
        <end position="465"/>
    </location>
</feature>
<dbReference type="Proteomes" id="UP000006352">
    <property type="component" value="Unassembled WGS sequence"/>
</dbReference>
<keyword evidence="1 4" id="KW-0328">Glycosyltransferase</keyword>
<dbReference type="FunFam" id="3.40.50.1580:FF:000008">
    <property type="entry name" value="S-methyl-5'-thioadenosine phosphorylase"/>
    <property type="match status" value="1"/>
</dbReference>
<dbReference type="InterPro" id="IPR035994">
    <property type="entry name" value="Nucleoside_phosphorylase_sf"/>
</dbReference>
<dbReference type="PANTHER" id="PTHR42679">
    <property type="entry name" value="S-METHYL-5'-THIOADENOSINE PHOSPHORYLASE"/>
    <property type="match status" value="1"/>
</dbReference>
<feature type="site" description="Important for substrate specificity" evidence="4">
    <location>
        <position position="1212"/>
    </location>
</feature>
<feature type="binding site" evidence="4">
    <location>
        <position position="1042"/>
    </location>
    <ligand>
        <name>phosphate</name>
        <dbReference type="ChEBI" id="CHEBI:43474"/>
    </ligand>
</feature>
<dbReference type="GO" id="GO:0005634">
    <property type="term" value="C:nucleus"/>
    <property type="evidence" value="ECO:0007669"/>
    <property type="project" value="UniProtKB-SubCell"/>
</dbReference>
<accession>J4GVX5</accession>
<dbReference type="Gene3D" id="3.40.50.1580">
    <property type="entry name" value="Nucleoside phosphorylase domain"/>
    <property type="match status" value="1"/>
</dbReference>
<dbReference type="STRING" id="599839.J4GVX5"/>
<dbReference type="PANTHER" id="PTHR42679:SF2">
    <property type="entry name" value="S-METHYL-5'-THIOADENOSINE PHOSPHORYLASE"/>
    <property type="match status" value="1"/>
</dbReference>
<evidence type="ECO:0000256" key="3">
    <source>
        <dbReference type="ARBA" id="ARBA00022726"/>
    </source>
</evidence>
<comment type="similarity">
    <text evidence="4">Belongs to the PNP/MTAP phosphorylase family. MTAP subfamily.</text>
</comment>
<dbReference type="EC" id="2.4.2.28" evidence="4"/>
<keyword evidence="4" id="KW-0963">Cytoplasm</keyword>
<dbReference type="HAMAP" id="MF_01963">
    <property type="entry name" value="MTAP"/>
    <property type="match status" value="1"/>
</dbReference>
<feature type="compositionally biased region" description="Low complexity" evidence="5">
    <location>
        <begin position="345"/>
        <end position="365"/>
    </location>
</feature>
<feature type="compositionally biased region" description="Low complexity" evidence="5">
    <location>
        <begin position="827"/>
        <end position="836"/>
    </location>
</feature>
<dbReference type="PROSITE" id="PS01240">
    <property type="entry name" value="PNP_MTAP_2"/>
    <property type="match status" value="1"/>
</dbReference>
<dbReference type="InParanoid" id="J4GVX5"/>
<dbReference type="SUPFAM" id="SSF53167">
    <property type="entry name" value="Purine and uridine phosphorylases"/>
    <property type="match status" value="1"/>
</dbReference>
<feature type="domain" description="Nucleoside phosphorylase" evidence="6">
    <location>
        <begin position="1036"/>
        <end position="1289"/>
    </location>
</feature>
<name>J4GVX5_9APHY</name>
<feature type="binding site" evidence="4">
    <location>
        <begin position="1085"/>
        <end position="1086"/>
    </location>
    <ligand>
        <name>phosphate</name>
        <dbReference type="ChEBI" id="CHEBI:43474"/>
    </ligand>
</feature>
<feature type="compositionally biased region" description="Basic and acidic residues" evidence="5">
    <location>
        <begin position="397"/>
        <end position="413"/>
    </location>
</feature>
<feature type="compositionally biased region" description="Pro residues" evidence="5">
    <location>
        <begin position="599"/>
        <end position="610"/>
    </location>
</feature>
<keyword evidence="8" id="KW-1185">Reference proteome</keyword>
<feature type="region of interest" description="Disordered" evidence="5">
    <location>
        <begin position="237"/>
        <end position="650"/>
    </location>
</feature>
<evidence type="ECO:0000256" key="1">
    <source>
        <dbReference type="ARBA" id="ARBA00022676"/>
    </source>
</evidence>
<organism evidence="7 8">
    <name type="scientific">Fibroporia radiculosa</name>
    <dbReference type="NCBI Taxonomy" id="599839"/>
    <lineage>
        <taxon>Eukaryota</taxon>
        <taxon>Fungi</taxon>
        <taxon>Dikarya</taxon>
        <taxon>Basidiomycota</taxon>
        <taxon>Agaricomycotina</taxon>
        <taxon>Agaricomycetes</taxon>
        <taxon>Polyporales</taxon>
        <taxon>Fibroporiaceae</taxon>
        <taxon>Fibroporia</taxon>
    </lineage>
</organism>
<keyword evidence="4" id="KW-0539">Nucleus</keyword>
<dbReference type="GO" id="GO:0017061">
    <property type="term" value="F:S-methyl-5-thioadenosine phosphorylase activity"/>
    <property type="evidence" value="ECO:0007669"/>
    <property type="project" value="UniProtKB-UniRule"/>
</dbReference>
<feature type="compositionally biased region" description="Low complexity" evidence="5">
    <location>
        <begin position="72"/>
        <end position="90"/>
    </location>
</feature>
<evidence type="ECO:0000256" key="4">
    <source>
        <dbReference type="HAMAP-Rule" id="MF_03155"/>
    </source>
</evidence>
<feature type="compositionally biased region" description="Basic and acidic residues" evidence="5">
    <location>
        <begin position="261"/>
        <end position="280"/>
    </location>
</feature>
<dbReference type="EMBL" id="HE797203">
    <property type="protein sequence ID" value="CCM05730.1"/>
    <property type="molecule type" value="Genomic_DNA"/>
</dbReference>
<dbReference type="InterPro" id="IPR000845">
    <property type="entry name" value="Nucleoside_phosphorylase_d"/>
</dbReference>
<feature type="compositionally biased region" description="Polar residues" evidence="5">
    <location>
        <begin position="619"/>
        <end position="633"/>
    </location>
</feature>
<evidence type="ECO:0000313" key="7">
    <source>
        <dbReference type="EMBL" id="CCM05730.1"/>
    </source>
</evidence>
<gene>
    <name evidence="7" type="ORF">FIBRA_07962</name>
</gene>
<dbReference type="GO" id="GO:0006166">
    <property type="term" value="P:purine ribonucleoside salvage"/>
    <property type="evidence" value="ECO:0007669"/>
    <property type="project" value="UniProtKB-KW"/>
</dbReference>
<dbReference type="RefSeq" id="XP_012185013.1">
    <property type="nucleotide sequence ID" value="XM_012329623.1"/>
</dbReference>
<comment type="function">
    <text evidence="4">Catalyzes the reversible phosphorylation of S-methyl-5'-thioadenosine (MTA) to adenine and 5-methylthioribose-1-phosphate. Involved in the breakdown of MTA, a major by-product of polyamine biosynthesis. Responsible for the first step in the methionine salvage pathway after MTA has been generated from S-adenosylmethionine. Has broad substrate specificity with 6-aminopurine nucleosides as preferred substrates.</text>
</comment>
<comment type="pathway">
    <text evidence="4">Amino-acid biosynthesis; L-methionine biosynthesis via salvage pathway; S-methyl-5-thio-alpha-D-ribose 1-phosphate from S-methyl-5'-thioadenosine (phosphorylase route): step 1/1.</text>
</comment>